<dbReference type="AlphaFoldDB" id="A0A419SK08"/>
<dbReference type="PANTHER" id="PTHR34215">
    <property type="entry name" value="BLL0784 PROTEIN"/>
    <property type="match status" value="1"/>
</dbReference>
<dbReference type="CDD" id="cd00279">
    <property type="entry name" value="YlxR"/>
    <property type="match status" value="1"/>
</dbReference>
<name>A0A419SK08_9BACL</name>
<evidence type="ECO:0000313" key="3">
    <source>
        <dbReference type="Proteomes" id="UP000284219"/>
    </source>
</evidence>
<gene>
    <name evidence="2" type="ORF">BEP19_07655</name>
</gene>
<comment type="caution">
    <text evidence="2">The sequence shown here is derived from an EMBL/GenBank/DDBJ whole genome shotgun (WGS) entry which is preliminary data.</text>
</comment>
<proteinExistence type="predicted"/>
<dbReference type="InterPro" id="IPR037465">
    <property type="entry name" value="YlxR"/>
</dbReference>
<sequence length="92" mass="10445">MKRRKIPLRKCVACQEMIPKQQLIRVARSPQGEVSMDPTGKAAGRGAYLCGNKDCFSLAKSRKALDRALNTAIPEEVYERLELEWIELKDPE</sequence>
<dbReference type="Pfam" id="PF04296">
    <property type="entry name" value="YlxR"/>
    <property type="match status" value="1"/>
</dbReference>
<dbReference type="OrthoDB" id="9813251at2"/>
<accession>A0A419SK08</accession>
<dbReference type="RefSeq" id="WP_120189534.1">
    <property type="nucleotide sequence ID" value="NZ_MCHY01000008.1"/>
</dbReference>
<dbReference type="InterPro" id="IPR007393">
    <property type="entry name" value="YlxR_dom"/>
</dbReference>
<dbReference type="SUPFAM" id="SSF64376">
    <property type="entry name" value="YlxR-like"/>
    <property type="match status" value="1"/>
</dbReference>
<dbReference type="InterPro" id="IPR035931">
    <property type="entry name" value="YlxR-like_sf"/>
</dbReference>
<evidence type="ECO:0000259" key="1">
    <source>
        <dbReference type="Pfam" id="PF04296"/>
    </source>
</evidence>
<dbReference type="NCBIfam" id="NF047356">
    <property type="entry name" value="RNA_bind_RnpM"/>
    <property type="match status" value="1"/>
</dbReference>
<feature type="domain" description="YlxR" evidence="1">
    <location>
        <begin position="9"/>
        <end position="82"/>
    </location>
</feature>
<reference evidence="2 3" key="1">
    <citation type="submission" date="2016-08" db="EMBL/GenBank/DDBJ databases">
        <title>Novel Firmicute Genomes.</title>
        <authorList>
            <person name="Poppleton D.I."/>
            <person name="Gribaldo S."/>
        </authorList>
    </citation>
    <scope>NUCLEOTIDE SEQUENCE [LARGE SCALE GENOMIC DNA]</scope>
    <source>
        <strain evidence="2 3">RAOx-1</strain>
    </source>
</reference>
<dbReference type="PANTHER" id="PTHR34215:SF1">
    <property type="entry name" value="YLXR DOMAIN-CONTAINING PROTEIN"/>
    <property type="match status" value="1"/>
</dbReference>
<protein>
    <recommendedName>
        <fullName evidence="1">YlxR domain-containing protein</fullName>
    </recommendedName>
</protein>
<dbReference type="Gene3D" id="3.30.1230.10">
    <property type="entry name" value="YlxR-like"/>
    <property type="match status" value="1"/>
</dbReference>
<dbReference type="EMBL" id="MCHY01000008">
    <property type="protein sequence ID" value="RKD24269.1"/>
    <property type="molecule type" value="Genomic_DNA"/>
</dbReference>
<organism evidence="2 3">
    <name type="scientific">Ammoniphilus oxalaticus</name>
    <dbReference type="NCBI Taxonomy" id="66863"/>
    <lineage>
        <taxon>Bacteria</taxon>
        <taxon>Bacillati</taxon>
        <taxon>Bacillota</taxon>
        <taxon>Bacilli</taxon>
        <taxon>Bacillales</taxon>
        <taxon>Paenibacillaceae</taxon>
        <taxon>Aneurinibacillus group</taxon>
        <taxon>Ammoniphilus</taxon>
    </lineage>
</organism>
<evidence type="ECO:0000313" key="2">
    <source>
        <dbReference type="EMBL" id="RKD24269.1"/>
    </source>
</evidence>
<keyword evidence="3" id="KW-1185">Reference proteome</keyword>
<dbReference type="Proteomes" id="UP000284219">
    <property type="component" value="Unassembled WGS sequence"/>
</dbReference>